<keyword evidence="2" id="KW-1185">Reference proteome</keyword>
<dbReference type="Proteomes" id="UP001642360">
    <property type="component" value="Unassembled WGS sequence"/>
</dbReference>
<sequence length="109" mass="12507">MSAQSRMLCRRALSCRGGSEEEGWSLLWPSGRETELQRNVSGIEKKKGLLYNVLKCTVKKIIVSSMCFKILPSFLFKTPKTSFTYSLKSFFNFLVFQKGFYKPHCSNGF</sequence>
<evidence type="ECO:0000313" key="1">
    <source>
        <dbReference type="EMBL" id="CAK9146772.1"/>
    </source>
</evidence>
<accession>A0ABC8RXM8</accession>
<organism evidence="1 2">
    <name type="scientific">Ilex paraguariensis</name>
    <name type="common">yerba mate</name>
    <dbReference type="NCBI Taxonomy" id="185542"/>
    <lineage>
        <taxon>Eukaryota</taxon>
        <taxon>Viridiplantae</taxon>
        <taxon>Streptophyta</taxon>
        <taxon>Embryophyta</taxon>
        <taxon>Tracheophyta</taxon>
        <taxon>Spermatophyta</taxon>
        <taxon>Magnoliopsida</taxon>
        <taxon>eudicotyledons</taxon>
        <taxon>Gunneridae</taxon>
        <taxon>Pentapetalae</taxon>
        <taxon>asterids</taxon>
        <taxon>campanulids</taxon>
        <taxon>Aquifoliales</taxon>
        <taxon>Aquifoliaceae</taxon>
        <taxon>Ilex</taxon>
    </lineage>
</organism>
<dbReference type="EMBL" id="CAUOFW020001613">
    <property type="protein sequence ID" value="CAK9146772.1"/>
    <property type="molecule type" value="Genomic_DNA"/>
</dbReference>
<evidence type="ECO:0000313" key="2">
    <source>
        <dbReference type="Proteomes" id="UP001642360"/>
    </source>
</evidence>
<reference evidence="1 2" key="1">
    <citation type="submission" date="2024-02" db="EMBL/GenBank/DDBJ databases">
        <authorList>
            <person name="Vignale AGUSTIN F."/>
            <person name="Sosa J E."/>
            <person name="Modenutti C."/>
        </authorList>
    </citation>
    <scope>NUCLEOTIDE SEQUENCE [LARGE SCALE GENOMIC DNA]</scope>
</reference>
<gene>
    <name evidence="1" type="ORF">ILEXP_LOCUS14640</name>
</gene>
<comment type="caution">
    <text evidence="1">The sequence shown here is derived from an EMBL/GenBank/DDBJ whole genome shotgun (WGS) entry which is preliminary data.</text>
</comment>
<protein>
    <submittedName>
        <fullName evidence="1">Uncharacterized protein</fullName>
    </submittedName>
</protein>
<proteinExistence type="predicted"/>
<dbReference type="AlphaFoldDB" id="A0ABC8RXM8"/>
<name>A0ABC8RXM8_9AQUA</name>